<keyword evidence="1" id="KW-1185">Reference proteome</keyword>
<evidence type="ECO:0000313" key="1">
    <source>
        <dbReference type="Proteomes" id="UP000046392"/>
    </source>
</evidence>
<proteinExistence type="predicted"/>
<reference evidence="2" key="1">
    <citation type="submission" date="2017-02" db="UniProtKB">
        <authorList>
            <consortium name="WormBaseParasite"/>
        </authorList>
    </citation>
    <scope>IDENTIFICATION</scope>
</reference>
<evidence type="ECO:0000313" key="2">
    <source>
        <dbReference type="WBParaSite" id="SPAL_0001755000.1"/>
    </source>
</evidence>
<protein>
    <submittedName>
        <fullName evidence="2">C2H2-type domain-containing protein</fullName>
    </submittedName>
</protein>
<name>A0A0N5CI93_STREA</name>
<sequence>MNNPTCRYCNIKYDHEFIGYHMINCQNEEYYNCPYFDCKQKKNFKKANLIKHLNNKHFKQITKPKSNICLENSVSQNIDQLLKKYAFDNKLSDKAILSAIDLIEDIAKLTKSYNLFFSFISFLIRKDIKEKNLKVIENNEFVPVTYFAGRHSNPRSYIKTIREEIKIMFIDIKSDLKNHIIQNNLIKYIYSDHIYVILYLDDVNFFKDSTNVPKKGMITNMAYRLILSKKEFIKPLITSSSYEYFRTFDLCLQKHSKLSMYEREIRFAVKKFKDVQLNILDKTFSVKVHALIGDHVILQDAYKRLKNFKCQGSTPVCRCCTLSPNEYITTFLSEKVEKFLRTDVIHPDLNKGNELYSDYFHDCAEGIFADTIFA</sequence>
<dbReference type="AlphaFoldDB" id="A0A0N5CI93"/>
<dbReference type="WBParaSite" id="SPAL_0001755000.1">
    <property type="protein sequence ID" value="SPAL_0001755000.1"/>
    <property type="gene ID" value="SPAL_0001755000"/>
</dbReference>
<accession>A0A0N5CI93</accession>
<dbReference type="Proteomes" id="UP000046392">
    <property type="component" value="Unplaced"/>
</dbReference>
<organism evidence="1 2">
    <name type="scientific">Strongyloides papillosus</name>
    <name type="common">Intestinal threadworm</name>
    <dbReference type="NCBI Taxonomy" id="174720"/>
    <lineage>
        <taxon>Eukaryota</taxon>
        <taxon>Metazoa</taxon>
        <taxon>Ecdysozoa</taxon>
        <taxon>Nematoda</taxon>
        <taxon>Chromadorea</taxon>
        <taxon>Rhabditida</taxon>
        <taxon>Tylenchina</taxon>
        <taxon>Panagrolaimomorpha</taxon>
        <taxon>Strongyloidoidea</taxon>
        <taxon>Strongyloididae</taxon>
        <taxon>Strongyloides</taxon>
    </lineage>
</organism>